<reference evidence="3" key="1">
    <citation type="submission" date="2021-04" db="EMBL/GenBank/DDBJ databases">
        <authorList>
            <consortium name="Molecular Ecology Group"/>
        </authorList>
    </citation>
    <scope>NUCLEOTIDE SEQUENCE</scope>
</reference>
<evidence type="ECO:0000256" key="1">
    <source>
        <dbReference type="SAM" id="SignalP"/>
    </source>
</evidence>
<keyword evidence="4" id="KW-1185">Reference proteome</keyword>
<sequence>MKTSRVHLQALYVISFAVHVVLVCGQERSDSDYNQLEAARFLTLSNEVRRQAGKPPMDWNELLASKAQILLDTCRWSSGFITPGTVMYQGQSNSPDDRGPERVMQTIMRETPRTIGAHREICCRGLHRPCCRYEKMMSTEFTSVGCAQRMCNFTVTRITFPNVYMFACFYTSSEDEDQ</sequence>
<organism evidence="3 4">
    <name type="scientific">Candidula unifasciata</name>
    <dbReference type="NCBI Taxonomy" id="100452"/>
    <lineage>
        <taxon>Eukaryota</taxon>
        <taxon>Metazoa</taxon>
        <taxon>Spiralia</taxon>
        <taxon>Lophotrochozoa</taxon>
        <taxon>Mollusca</taxon>
        <taxon>Gastropoda</taxon>
        <taxon>Heterobranchia</taxon>
        <taxon>Euthyneura</taxon>
        <taxon>Panpulmonata</taxon>
        <taxon>Eupulmonata</taxon>
        <taxon>Stylommatophora</taxon>
        <taxon>Helicina</taxon>
        <taxon>Helicoidea</taxon>
        <taxon>Geomitridae</taxon>
        <taxon>Candidula</taxon>
    </lineage>
</organism>
<dbReference type="InterPro" id="IPR014044">
    <property type="entry name" value="CAP_dom"/>
</dbReference>
<accession>A0A8S3Z615</accession>
<dbReference type="Pfam" id="PF00188">
    <property type="entry name" value="CAP"/>
    <property type="match status" value="1"/>
</dbReference>
<feature type="domain" description="SCP" evidence="2">
    <location>
        <begin position="44"/>
        <end position="152"/>
    </location>
</feature>
<protein>
    <recommendedName>
        <fullName evidence="2">SCP domain-containing protein</fullName>
    </recommendedName>
</protein>
<name>A0A8S3Z615_9EUPU</name>
<dbReference type="InterPro" id="IPR035940">
    <property type="entry name" value="CAP_sf"/>
</dbReference>
<dbReference type="SUPFAM" id="SSF55797">
    <property type="entry name" value="PR-1-like"/>
    <property type="match status" value="1"/>
</dbReference>
<dbReference type="OrthoDB" id="43654at2759"/>
<keyword evidence="1" id="KW-0732">Signal</keyword>
<evidence type="ECO:0000313" key="4">
    <source>
        <dbReference type="Proteomes" id="UP000678393"/>
    </source>
</evidence>
<dbReference type="EMBL" id="CAJHNH020001903">
    <property type="protein sequence ID" value="CAG5124894.1"/>
    <property type="molecule type" value="Genomic_DNA"/>
</dbReference>
<dbReference type="Proteomes" id="UP000678393">
    <property type="component" value="Unassembled WGS sequence"/>
</dbReference>
<dbReference type="Gene3D" id="3.40.33.10">
    <property type="entry name" value="CAP"/>
    <property type="match status" value="1"/>
</dbReference>
<comment type="caution">
    <text evidence="3">The sequence shown here is derived from an EMBL/GenBank/DDBJ whole genome shotgun (WGS) entry which is preliminary data.</text>
</comment>
<evidence type="ECO:0000259" key="2">
    <source>
        <dbReference type="Pfam" id="PF00188"/>
    </source>
</evidence>
<feature type="chain" id="PRO_5035939499" description="SCP domain-containing protein" evidence="1">
    <location>
        <begin position="26"/>
        <end position="178"/>
    </location>
</feature>
<proteinExistence type="predicted"/>
<evidence type="ECO:0000313" key="3">
    <source>
        <dbReference type="EMBL" id="CAG5124894.1"/>
    </source>
</evidence>
<dbReference type="AlphaFoldDB" id="A0A8S3Z615"/>
<feature type="signal peptide" evidence="1">
    <location>
        <begin position="1"/>
        <end position="25"/>
    </location>
</feature>
<gene>
    <name evidence="3" type="ORF">CUNI_LOCUS10452</name>
</gene>